<sequence>MGQIILNWLAVLFLPLLLGAAMRAACRRFSKAWLITAAGALLSAVTWFTACHPPILGSELYGLRTIQAVSLTFGSLAAGLALRLKK</sequence>
<name>A0ABR7NG55_9FIRM</name>
<evidence type="ECO:0000313" key="3">
    <source>
        <dbReference type="Proteomes" id="UP000658131"/>
    </source>
</evidence>
<dbReference type="Proteomes" id="UP000658131">
    <property type="component" value="Unassembled WGS sequence"/>
</dbReference>
<proteinExistence type="predicted"/>
<dbReference type="EMBL" id="JACRTB010000003">
    <property type="protein sequence ID" value="MBC8575381.1"/>
    <property type="molecule type" value="Genomic_DNA"/>
</dbReference>
<feature type="transmembrane region" description="Helical" evidence="1">
    <location>
        <begin position="61"/>
        <end position="82"/>
    </location>
</feature>
<reference evidence="2 3" key="1">
    <citation type="submission" date="2020-08" db="EMBL/GenBank/DDBJ databases">
        <title>Genome public.</title>
        <authorList>
            <person name="Liu C."/>
            <person name="Sun Q."/>
        </authorList>
    </citation>
    <scope>NUCLEOTIDE SEQUENCE [LARGE SCALE GENOMIC DNA]</scope>
    <source>
        <strain evidence="2 3">BX1</strain>
    </source>
</reference>
<feature type="transmembrane region" description="Helical" evidence="1">
    <location>
        <begin position="32"/>
        <end position="55"/>
    </location>
</feature>
<evidence type="ECO:0000256" key="1">
    <source>
        <dbReference type="SAM" id="Phobius"/>
    </source>
</evidence>
<keyword evidence="1" id="KW-0812">Transmembrane</keyword>
<gene>
    <name evidence="2" type="ORF">H8717_03000</name>
</gene>
<evidence type="ECO:0000313" key="2">
    <source>
        <dbReference type="EMBL" id="MBC8575381.1"/>
    </source>
</evidence>
<dbReference type="RefSeq" id="WP_262399020.1">
    <property type="nucleotide sequence ID" value="NZ_JACRTB010000003.1"/>
</dbReference>
<organism evidence="2 3">
    <name type="scientific">Yanshouia hominis</name>
    <dbReference type="NCBI Taxonomy" id="2763673"/>
    <lineage>
        <taxon>Bacteria</taxon>
        <taxon>Bacillati</taxon>
        <taxon>Bacillota</taxon>
        <taxon>Clostridia</taxon>
        <taxon>Eubacteriales</taxon>
        <taxon>Oscillospiraceae</taxon>
        <taxon>Yanshouia</taxon>
    </lineage>
</organism>
<keyword evidence="1" id="KW-0472">Membrane</keyword>
<feature type="transmembrane region" description="Helical" evidence="1">
    <location>
        <begin position="6"/>
        <end position="25"/>
    </location>
</feature>
<accession>A0ABR7NG55</accession>
<keyword evidence="3" id="KW-1185">Reference proteome</keyword>
<protein>
    <submittedName>
        <fullName evidence="2">Uncharacterized protein</fullName>
    </submittedName>
</protein>
<keyword evidence="1" id="KW-1133">Transmembrane helix</keyword>
<comment type="caution">
    <text evidence="2">The sequence shown here is derived from an EMBL/GenBank/DDBJ whole genome shotgun (WGS) entry which is preliminary data.</text>
</comment>